<feature type="DNA-binding region" description="H-T-H motif" evidence="4">
    <location>
        <begin position="54"/>
        <end position="73"/>
    </location>
</feature>
<dbReference type="GO" id="GO:0003700">
    <property type="term" value="F:DNA-binding transcription factor activity"/>
    <property type="evidence" value="ECO:0007669"/>
    <property type="project" value="TreeGrafter"/>
</dbReference>
<dbReference type="Gene3D" id="1.10.357.10">
    <property type="entry name" value="Tetracycline Repressor, domain 2"/>
    <property type="match status" value="1"/>
</dbReference>
<dbReference type="SUPFAM" id="SSF46689">
    <property type="entry name" value="Homeodomain-like"/>
    <property type="match status" value="1"/>
</dbReference>
<dbReference type="InterPro" id="IPR001647">
    <property type="entry name" value="HTH_TetR"/>
</dbReference>
<sequence length="225" mass="24549">MTRQPASASSPSTPQKATDKPVPGPGRPKDLGKRAAILDAAKRLFVSHGYLNVSMDQIAAEAGVSKLTVYSHFGDKETLFSEAIRSKCSEMLPADLFEMPLEGSLREQLLAIARAFFALVGSDEALALHRVMLTQTDEPLRQLFWQSGPQAVHDAFADFLRARIASGELVIDDADRAAHQFFVLAKGHLHNSMLCGLLAEPPLPAEVDAHLQATVDFFLRAYAPR</sequence>
<organism evidence="7 8">
    <name type="scientific">Pseudoxanthomonas helianthi</name>
    <dbReference type="NCBI Taxonomy" id="1453541"/>
    <lineage>
        <taxon>Bacteria</taxon>
        <taxon>Pseudomonadati</taxon>
        <taxon>Pseudomonadota</taxon>
        <taxon>Gammaproteobacteria</taxon>
        <taxon>Lysobacterales</taxon>
        <taxon>Lysobacteraceae</taxon>
        <taxon>Pseudoxanthomonas</taxon>
    </lineage>
</organism>
<accession>A0A940X0J0</accession>
<name>A0A940X0J0_9GAMM</name>
<gene>
    <name evidence="7" type="ORF">J5837_02370</name>
</gene>
<dbReference type="RefSeq" id="WP_210535114.1">
    <property type="nucleotide sequence ID" value="NZ_JAGKTC010000001.1"/>
</dbReference>
<evidence type="ECO:0000256" key="5">
    <source>
        <dbReference type="SAM" id="MobiDB-lite"/>
    </source>
</evidence>
<dbReference type="Pfam" id="PF00440">
    <property type="entry name" value="TetR_N"/>
    <property type="match status" value="1"/>
</dbReference>
<keyword evidence="3" id="KW-0804">Transcription</keyword>
<keyword evidence="2 4" id="KW-0238">DNA-binding</keyword>
<evidence type="ECO:0000256" key="3">
    <source>
        <dbReference type="ARBA" id="ARBA00023163"/>
    </source>
</evidence>
<dbReference type="Gene3D" id="1.10.10.60">
    <property type="entry name" value="Homeodomain-like"/>
    <property type="match status" value="1"/>
</dbReference>
<dbReference type="Pfam" id="PF14246">
    <property type="entry name" value="TetR_C_7"/>
    <property type="match status" value="1"/>
</dbReference>
<evidence type="ECO:0000259" key="6">
    <source>
        <dbReference type="PROSITE" id="PS50977"/>
    </source>
</evidence>
<evidence type="ECO:0000313" key="8">
    <source>
        <dbReference type="Proteomes" id="UP000673447"/>
    </source>
</evidence>
<evidence type="ECO:0000256" key="4">
    <source>
        <dbReference type="PROSITE-ProRule" id="PRU00335"/>
    </source>
</evidence>
<evidence type="ECO:0000256" key="2">
    <source>
        <dbReference type="ARBA" id="ARBA00023125"/>
    </source>
</evidence>
<keyword evidence="1" id="KW-0805">Transcription regulation</keyword>
<dbReference type="GO" id="GO:0000976">
    <property type="term" value="F:transcription cis-regulatory region binding"/>
    <property type="evidence" value="ECO:0007669"/>
    <property type="project" value="TreeGrafter"/>
</dbReference>
<reference evidence="7" key="1">
    <citation type="journal article" date="2016" name="Int. J. Syst. Evol. Microbiol.">
        <title>Pseudoxanthomonas helianthi sp. nov., isolated from roots of Jerusalem artichoke (Helianthus tuberosus).</title>
        <authorList>
            <person name="Kittiwongwattana C."/>
            <person name="Thawai C."/>
        </authorList>
    </citation>
    <scope>NUCLEOTIDE SEQUENCE</scope>
    <source>
        <strain evidence="7">110414</strain>
    </source>
</reference>
<dbReference type="AlphaFoldDB" id="A0A940X0J0"/>
<keyword evidence="8" id="KW-1185">Reference proteome</keyword>
<dbReference type="PANTHER" id="PTHR30055:SF146">
    <property type="entry name" value="HTH-TYPE TRANSCRIPTIONAL DUAL REGULATOR CECR"/>
    <property type="match status" value="1"/>
</dbReference>
<comment type="caution">
    <text evidence="7">The sequence shown here is derived from an EMBL/GenBank/DDBJ whole genome shotgun (WGS) entry which is preliminary data.</text>
</comment>
<proteinExistence type="predicted"/>
<protein>
    <submittedName>
        <fullName evidence="7">TetR/AcrR family transcriptional regulator</fullName>
    </submittedName>
</protein>
<dbReference type="InterPro" id="IPR050109">
    <property type="entry name" value="HTH-type_TetR-like_transc_reg"/>
</dbReference>
<feature type="domain" description="HTH tetR-type" evidence="6">
    <location>
        <begin position="31"/>
        <end position="91"/>
    </location>
</feature>
<dbReference type="InterPro" id="IPR039536">
    <property type="entry name" value="TetR_C_Proteobacteria"/>
</dbReference>
<evidence type="ECO:0000256" key="1">
    <source>
        <dbReference type="ARBA" id="ARBA00023015"/>
    </source>
</evidence>
<feature type="compositionally biased region" description="Low complexity" evidence="5">
    <location>
        <begin position="1"/>
        <end position="12"/>
    </location>
</feature>
<dbReference type="InterPro" id="IPR009057">
    <property type="entry name" value="Homeodomain-like_sf"/>
</dbReference>
<evidence type="ECO:0000313" key="7">
    <source>
        <dbReference type="EMBL" id="MBP3983256.1"/>
    </source>
</evidence>
<reference evidence="7" key="2">
    <citation type="submission" date="2021-03" db="EMBL/GenBank/DDBJ databases">
        <authorList>
            <person name="Cao W."/>
        </authorList>
    </citation>
    <scope>NUCLEOTIDE SEQUENCE</scope>
    <source>
        <strain evidence="7">110414</strain>
    </source>
</reference>
<feature type="region of interest" description="Disordered" evidence="5">
    <location>
        <begin position="1"/>
        <end position="31"/>
    </location>
</feature>
<dbReference type="PANTHER" id="PTHR30055">
    <property type="entry name" value="HTH-TYPE TRANSCRIPTIONAL REGULATOR RUTR"/>
    <property type="match status" value="1"/>
</dbReference>
<dbReference type="EMBL" id="JAGKTC010000001">
    <property type="protein sequence ID" value="MBP3983256.1"/>
    <property type="molecule type" value="Genomic_DNA"/>
</dbReference>
<dbReference type="PRINTS" id="PR00455">
    <property type="entry name" value="HTHTETR"/>
</dbReference>
<dbReference type="Proteomes" id="UP000673447">
    <property type="component" value="Unassembled WGS sequence"/>
</dbReference>
<dbReference type="InterPro" id="IPR036271">
    <property type="entry name" value="Tet_transcr_reg_TetR-rel_C_sf"/>
</dbReference>
<dbReference type="SUPFAM" id="SSF48498">
    <property type="entry name" value="Tetracyclin repressor-like, C-terminal domain"/>
    <property type="match status" value="1"/>
</dbReference>
<dbReference type="PROSITE" id="PS50977">
    <property type="entry name" value="HTH_TETR_2"/>
    <property type="match status" value="1"/>
</dbReference>
<dbReference type="FunFam" id="1.10.10.60:FF:000141">
    <property type="entry name" value="TetR family transcriptional regulator"/>
    <property type="match status" value="1"/>
</dbReference>